<dbReference type="InterPro" id="IPR035919">
    <property type="entry name" value="EAL_sf"/>
</dbReference>
<dbReference type="CDD" id="cd01949">
    <property type="entry name" value="GGDEF"/>
    <property type="match status" value="1"/>
</dbReference>
<dbReference type="PROSITE" id="PS50883">
    <property type="entry name" value="EAL"/>
    <property type="match status" value="1"/>
</dbReference>
<dbReference type="InterPro" id="IPR003660">
    <property type="entry name" value="HAMP_dom"/>
</dbReference>
<dbReference type="GO" id="GO:0071111">
    <property type="term" value="F:cyclic-guanylate-specific phosphodiesterase activity"/>
    <property type="evidence" value="ECO:0007669"/>
    <property type="project" value="InterPro"/>
</dbReference>
<dbReference type="Pfam" id="PF00990">
    <property type="entry name" value="GGDEF"/>
    <property type="match status" value="2"/>
</dbReference>
<evidence type="ECO:0000259" key="3">
    <source>
        <dbReference type="PROSITE" id="PS50883"/>
    </source>
</evidence>
<proteinExistence type="predicted"/>
<dbReference type="EMBL" id="WNKS01000001">
    <property type="protein sequence ID" value="MTV29838.1"/>
    <property type="molecule type" value="Genomic_DNA"/>
</dbReference>
<evidence type="ECO:0000256" key="2">
    <source>
        <dbReference type="SAM" id="Phobius"/>
    </source>
</evidence>
<name>A0A6N8DI06_RHOAC</name>
<keyword evidence="2" id="KW-1133">Transmembrane helix</keyword>
<dbReference type="Gene3D" id="6.10.340.10">
    <property type="match status" value="1"/>
</dbReference>
<dbReference type="Pfam" id="PF00563">
    <property type="entry name" value="EAL"/>
    <property type="match status" value="1"/>
</dbReference>
<dbReference type="InterPro" id="IPR050706">
    <property type="entry name" value="Cyclic-di-GMP_PDE-like"/>
</dbReference>
<accession>A0A6N8DI06</accession>
<feature type="transmembrane region" description="Helical" evidence="2">
    <location>
        <begin position="38"/>
        <end position="59"/>
    </location>
</feature>
<dbReference type="Gene3D" id="3.20.20.450">
    <property type="entry name" value="EAL domain"/>
    <property type="match status" value="1"/>
</dbReference>
<evidence type="ECO:0000259" key="5">
    <source>
        <dbReference type="PROSITE" id="PS50887"/>
    </source>
</evidence>
<evidence type="ECO:0000259" key="4">
    <source>
        <dbReference type="PROSITE" id="PS50885"/>
    </source>
</evidence>
<dbReference type="InterPro" id="IPR000160">
    <property type="entry name" value="GGDEF_dom"/>
</dbReference>
<dbReference type="Gene3D" id="3.30.70.270">
    <property type="match status" value="1"/>
</dbReference>
<evidence type="ECO:0000313" key="6">
    <source>
        <dbReference type="EMBL" id="MTV29838.1"/>
    </source>
</evidence>
<dbReference type="NCBIfam" id="TIGR00254">
    <property type="entry name" value="GGDEF"/>
    <property type="match status" value="2"/>
</dbReference>
<keyword evidence="2" id="KW-0812">Transmembrane</keyword>
<dbReference type="PROSITE" id="PS50887">
    <property type="entry name" value="GGDEF"/>
    <property type="match status" value="1"/>
</dbReference>
<dbReference type="SUPFAM" id="SSF55073">
    <property type="entry name" value="Nucleotide cyclase"/>
    <property type="match status" value="2"/>
</dbReference>
<dbReference type="GO" id="GO:0007165">
    <property type="term" value="P:signal transduction"/>
    <property type="evidence" value="ECO:0007669"/>
    <property type="project" value="InterPro"/>
</dbReference>
<feature type="transmembrane region" description="Helical" evidence="2">
    <location>
        <begin position="71"/>
        <end position="93"/>
    </location>
</feature>
<dbReference type="SUPFAM" id="SSF141868">
    <property type="entry name" value="EAL domain-like"/>
    <property type="match status" value="1"/>
</dbReference>
<protein>
    <submittedName>
        <fullName evidence="6">EAL domain-containing protein</fullName>
    </submittedName>
</protein>
<comment type="caution">
    <text evidence="6">The sequence shown here is derived from an EMBL/GenBank/DDBJ whole genome shotgun (WGS) entry which is preliminary data.</text>
</comment>
<gene>
    <name evidence="6" type="ORF">GJ654_02380</name>
</gene>
<dbReference type="InterPro" id="IPR029787">
    <property type="entry name" value="Nucleotide_cyclase"/>
</dbReference>
<sequence length="615" mass="66273">MARSPYEPSNSCADPGRVRPSESQPVGSKGKGINRIPVRFALMSAVFTTLGIGLHQAAFHNLVDEAGMSSLALFAAMICAPALVTYVAAGRLAGSIKALRHSTEEILAGRFDEPVNVDCACEVGGLADSFRAMVTRLNSNILRMNLLAYTDPVTALPNRLVISHVLELASADKGRDCRGGILFLDLDGFKRVNDALGHEAGDELLRLASRRIYEDGLNLDLGAMETCTSPLGELRQSCPKTPVLARFAGDEFVLLVPGRGERDDLRVIAERILLALQDPFVIDGSEVRVGASIGLAQMPQDTTDPDELLRFADLAMYAAKSGGKNRVVHFTPALAQAASDRTLLEADLRRAIAEDALELHFQPKLDAQTLELRGVEALARWRHPARGAIPPNLFVGLAERAGLIGALGACVFRMAAAQCRAWMDAGRPRRIAVNASPAQFESPDFVAELAATINAYGVDPNLMEIEITESLLISDTPDMRRRVSEVRALGLQISIDDFGTGFSNLAQLANLPVGELKIDRSLLLAADQNAKSRAILSAIVTMAHGLDLKVVAEGVESWRQLASLQSLGCDEVQGFLFSAALPAAAFDEWEESRWNNPALDVQRAPKRFAGQARAV</sequence>
<dbReference type="PANTHER" id="PTHR33121:SF79">
    <property type="entry name" value="CYCLIC DI-GMP PHOSPHODIESTERASE PDED-RELATED"/>
    <property type="match status" value="1"/>
</dbReference>
<evidence type="ECO:0000313" key="7">
    <source>
        <dbReference type="Proteomes" id="UP000439113"/>
    </source>
</evidence>
<dbReference type="AlphaFoldDB" id="A0A6N8DI06"/>
<dbReference type="SMART" id="SM00267">
    <property type="entry name" value="GGDEF"/>
    <property type="match status" value="1"/>
</dbReference>
<dbReference type="SMART" id="SM00304">
    <property type="entry name" value="HAMP"/>
    <property type="match status" value="1"/>
</dbReference>
<organism evidence="6 7">
    <name type="scientific">Rhodoblastus acidophilus</name>
    <name type="common">Rhodopseudomonas acidophila</name>
    <dbReference type="NCBI Taxonomy" id="1074"/>
    <lineage>
        <taxon>Bacteria</taxon>
        <taxon>Pseudomonadati</taxon>
        <taxon>Pseudomonadota</taxon>
        <taxon>Alphaproteobacteria</taxon>
        <taxon>Hyphomicrobiales</taxon>
        <taxon>Rhodoblastaceae</taxon>
        <taxon>Rhodoblastus</taxon>
    </lineage>
</organism>
<feature type="region of interest" description="Disordered" evidence="1">
    <location>
        <begin position="1"/>
        <end position="30"/>
    </location>
</feature>
<feature type="domain" description="HAMP" evidence="4">
    <location>
        <begin position="90"/>
        <end position="142"/>
    </location>
</feature>
<dbReference type="PANTHER" id="PTHR33121">
    <property type="entry name" value="CYCLIC DI-GMP PHOSPHODIESTERASE PDEF"/>
    <property type="match status" value="1"/>
</dbReference>
<dbReference type="InterPro" id="IPR001633">
    <property type="entry name" value="EAL_dom"/>
</dbReference>
<feature type="domain" description="EAL" evidence="3">
    <location>
        <begin position="341"/>
        <end position="594"/>
    </location>
</feature>
<feature type="domain" description="GGDEF" evidence="5">
    <location>
        <begin position="177"/>
        <end position="332"/>
    </location>
</feature>
<reference evidence="6 7" key="1">
    <citation type="submission" date="2019-11" db="EMBL/GenBank/DDBJ databases">
        <title>Whole-genome sequence of a Rhodoblastus acidophilus DSM 142.</title>
        <authorList>
            <person name="Kyndt J.A."/>
            <person name="Meyer T.E."/>
        </authorList>
    </citation>
    <scope>NUCLEOTIDE SEQUENCE [LARGE SCALE GENOMIC DNA]</scope>
    <source>
        <strain evidence="6 7">DSM 142</strain>
    </source>
</reference>
<dbReference type="Proteomes" id="UP000439113">
    <property type="component" value="Unassembled WGS sequence"/>
</dbReference>
<dbReference type="OrthoDB" id="9814202at2"/>
<keyword evidence="2" id="KW-0472">Membrane</keyword>
<evidence type="ECO:0000256" key="1">
    <source>
        <dbReference type="SAM" id="MobiDB-lite"/>
    </source>
</evidence>
<dbReference type="PROSITE" id="PS50885">
    <property type="entry name" value="HAMP"/>
    <property type="match status" value="1"/>
</dbReference>
<dbReference type="SMART" id="SM00052">
    <property type="entry name" value="EAL"/>
    <property type="match status" value="1"/>
</dbReference>
<dbReference type="InterPro" id="IPR043128">
    <property type="entry name" value="Rev_trsase/Diguanyl_cyclase"/>
</dbReference>
<dbReference type="CDD" id="cd06225">
    <property type="entry name" value="HAMP"/>
    <property type="match status" value="1"/>
</dbReference>
<dbReference type="CDD" id="cd01948">
    <property type="entry name" value="EAL"/>
    <property type="match status" value="1"/>
</dbReference>
<dbReference type="RefSeq" id="WP_155444481.1">
    <property type="nucleotide sequence ID" value="NZ_JAOQNR010000001.1"/>
</dbReference>
<dbReference type="GO" id="GO:0016020">
    <property type="term" value="C:membrane"/>
    <property type="evidence" value="ECO:0007669"/>
    <property type="project" value="InterPro"/>
</dbReference>